<keyword evidence="3" id="KW-1185">Reference proteome</keyword>
<feature type="chain" id="PRO_5023131755" evidence="1">
    <location>
        <begin position="20"/>
        <end position="149"/>
    </location>
</feature>
<reference evidence="2 3" key="1">
    <citation type="submission" date="2019-08" db="EMBL/GenBank/DDBJ databases">
        <title>Genomes of Antarctic Bizionia species.</title>
        <authorList>
            <person name="Bowman J.P."/>
        </authorList>
    </citation>
    <scope>NUCLEOTIDE SEQUENCE [LARGE SCALE GENOMIC DNA]</scope>
    <source>
        <strain evidence="2 3">ADA-4</strain>
    </source>
</reference>
<sequence>MKQITLILATVFFSAISFAQKPDNHHEKIKTLKVAYITEKLNLTQTEAQNFWPIYNKFEDDYSALRDDVSDKRKDIDVDKISEKDAKALIKEMEQLYEKRYRLYQKYMTNLQTVLPAKKVISLKKVEDDFKRKMFEEYKNRHGNSKKSS</sequence>
<organism evidence="2 3">
    <name type="scientific">Bizionia myxarmorum</name>
    <dbReference type="NCBI Taxonomy" id="291186"/>
    <lineage>
        <taxon>Bacteria</taxon>
        <taxon>Pseudomonadati</taxon>
        <taxon>Bacteroidota</taxon>
        <taxon>Flavobacteriia</taxon>
        <taxon>Flavobacteriales</taxon>
        <taxon>Flavobacteriaceae</taxon>
        <taxon>Bizionia</taxon>
    </lineage>
</organism>
<proteinExistence type="predicted"/>
<comment type="caution">
    <text evidence="2">The sequence shown here is derived from an EMBL/GenBank/DDBJ whole genome shotgun (WGS) entry which is preliminary data.</text>
</comment>
<protein>
    <submittedName>
        <fullName evidence="2">Sensor of ECF-type sigma factor</fullName>
    </submittedName>
</protein>
<keyword evidence="1" id="KW-0732">Signal</keyword>
<evidence type="ECO:0000313" key="2">
    <source>
        <dbReference type="EMBL" id="TYB77171.1"/>
    </source>
</evidence>
<dbReference type="RefSeq" id="WP_148404048.1">
    <property type="nucleotide sequence ID" value="NZ_VSKK01000002.1"/>
</dbReference>
<dbReference type="AlphaFoldDB" id="A0A5D0R8G2"/>
<evidence type="ECO:0000256" key="1">
    <source>
        <dbReference type="SAM" id="SignalP"/>
    </source>
</evidence>
<gene>
    <name evidence="2" type="ORF">ES674_10825</name>
</gene>
<dbReference type="Proteomes" id="UP000323720">
    <property type="component" value="Unassembled WGS sequence"/>
</dbReference>
<dbReference type="OrthoDB" id="675330at2"/>
<feature type="signal peptide" evidence="1">
    <location>
        <begin position="1"/>
        <end position="19"/>
    </location>
</feature>
<dbReference type="EMBL" id="VSKK01000002">
    <property type="protein sequence ID" value="TYB77171.1"/>
    <property type="molecule type" value="Genomic_DNA"/>
</dbReference>
<name>A0A5D0R8G2_9FLAO</name>
<evidence type="ECO:0000313" key="3">
    <source>
        <dbReference type="Proteomes" id="UP000323720"/>
    </source>
</evidence>
<accession>A0A5D0R8G2</accession>